<proteinExistence type="predicted"/>
<organism evidence="1 2">
    <name type="scientific">Yoonia sediminilitoris</name>
    <dbReference type="NCBI Taxonomy" id="1286148"/>
    <lineage>
        <taxon>Bacteria</taxon>
        <taxon>Pseudomonadati</taxon>
        <taxon>Pseudomonadota</taxon>
        <taxon>Alphaproteobacteria</taxon>
        <taxon>Rhodobacterales</taxon>
        <taxon>Paracoccaceae</taxon>
        <taxon>Yoonia</taxon>
    </lineage>
</organism>
<protein>
    <submittedName>
        <fullName evidence="1">3-oxoacyl-[acyl-carrier-protein] synthase-1</fullName>
    </submittedName>
</protein>
<comment type="caution">
    <text evidence="1">The sequence shown here is derived from an EMBL/GenBank/DDBJ whole genome shotgun (WGS) entry which is preliminary data.</text>
</comment>
<dbReference type="SUPFAM" id="SSF53901">
    <property type="entry name" value="Thiolase-like"/>
    <property type="match status" value="2"/>
</dbReference>
<dbReference type="InterPro" id="IPR016039">
    <property type="entry name" value="Thiolase-like"/>
</dbReference>
<keyword evidence="2" id="KW-1185">Reference proteome</keyword>
<reference evidence="1 2" key="1">
    <citation type="submission" date="2018-04" db="EMBL/GenBank/DDBJ databases">
        <title>Genomic Encyclopedia of Archaeal and Bacterial Type Strains, Phase II (KMG-II): from individual species to whole genera.</title>
        <authorList>
            <person name="Goeker M."/>
        </authorList>
    </citation>
    <scope>NUCLEOTIDE SEQUENCE [LARGE SCALE GENOMIC DNA]</scope>
    <source>
        <strain evidence="1 2">DSM 29955</strain>
    </source>
</reference>
<evidence type="ECO:0000313" key="1">
    <source>
        <dbReference type="EMBL" id="PUB17265.1"/>
    </source>
</evidence>
<gene>
    <name evidence="1" type="ORF">C8N45_102277</name>
</gene>
<accession>A0A2T6KM20</accession>
<name>A0A2T6KM20_9RHOB</name>
<dbReference type="Gene3D" id="3.40.47.10">
    <property type="match status" value="1"/>
</dbReference>
<dbReference type="Proteomes" id="UP000244523">
    <property type="component" value="Unassembled WGS sequence"/>
</dbReference>
<sequence length="341" mass="35843">MTNDLNLVAAGMVTAVGLDWLSTCAALRGRLDGFEETVFLGPKQVPLVGAPVHLPRPWQGEKRLIHLAAGAIHDLLSQAGAQSADAELVICLAEQDRPGAIHVDVNRLLRLLQEHTGFRPVSDAIVLREGRTAGGIALGHAQNIVQSTGRPVIILGVDSYLNARTITHYTAENRLLCDKVSDGFIPGEGAAAVLLSADGHGVRLSGVGLGQEPAALLNVDAEGYPNAPFRCDGMASAYRSALGAAGSSLDQTGLKMSDHIGESYWFNQSALAMQRVQRIRSPVQPIWGLGSLLGNVGASAMPALLGWALAAKQRGYAPPKPIIIETSRDDGHCAAVVLEAA</sequence>
<dbReference type="AlphaFoldDB" id="A0A2T6KM20"/>
<dbReference type="RefSeq" id="WP_108385412.1">
    <property type="nucleotide sequence ID" value="NZ_QBUD01000002.1"/>
</dbReference>
<dbReference type="GO" id="GO:0016746">
    <property type="term" value="F:acyltransferase activity"/>
    <property type="evidence" value="ECO:0007669"/>
    <property type="project" value="InterPro"/>
</dbReference>
<evidence type="ECO:0000313" key="2">
    <source>
        <dbReference type="Proteomes" id="UP000244523"/>
    </source>
</evidence>
<dbReference type="EMBL" id="QBUD01000002">
    <property type="protein sequence ID" value="PUB17265.1"/>
    <property type="molecule type" value="Genomic_DNA"/>
</dbReference>
<dbReference type="OrthoDB" id="3078238at2"/>